<name>A0A2T2ZXE0_9PEZI</name>
<feature type="region of interest" description="Disordered" evidence="1">
    <location>
        <begin position="418"/>
        <end position="510"/>
    </location>
</feature>
<accession>A0A2T2ZXE0</accession>
<evidence type="ECO:0000256" key="1">
    <source>
        <dbReference type="SAM" id="MobiDB-lite"/>
    </source>
</evidence>
<sequence length="510" mass="56513">MVVTVRIPETLEKEDDRVKTAGKTTSVQTKNRYVQFMSEQWLVFCFGLACLFAWRWPDVAATGGPIRSEYSILYGSVAVIFFISGLQLSPQKLRENLFKWRLHFIVQGISFVVIPVIWLVILYIIIVAGGLQSNVIEVPVLVGMLVTSCLPTTIASNVVMTRNAGGDDAAAIIEVVIGNVFGSFISPGLIYALIPRKPETAAWMPASPSTLGAMYSNVAGKLALTVILPLIVGQSVRILFTRQVLWCIRHLYIGKVSTFFLCTLIWSTFSNAFKTGALYTMPKASILFTVFMNIGLYMFFTLICFVLARPPHELVKKAIASRPVTLSLPRPLRHFITPRQMTKEQAVAVCFCGAAKTTGVGIPLVAAMWVNQDEMTRAYLQIPVLLYTMEQVFMAQGLVYVFKWYLKRNVHSDLDVTSQRTGGTEGSGLVDGSGRGIAKGEGTSPQNCHEPKNSAVDVTNLDGADERDVHDGRYCHEPSGEKEDQRIGDLEAQLSTGERRRQEGMEWQHT</sequence>
<dbReference type="InterPro" id="IPR038770">
    <property type="entry name" value="Na+/solute_symporter_sf"/>
</dbReference>
<gene>
    <name evidence="3" type="ORF">BD289DRAFT_376083</name>
</gene>
<evidence type="ECO:0000313" key="4">
    <source>
        <dbReference type="Proteomes" id="UP000241462"/>
    </source>
</evidence>
<feature type="compositionally biased region" description="Gly residues" evidence="1">
    <location>
        <begin position="423"/>
        <end position="439"/>
    </location>
</feature>
<keyword evidence="2" id="KW-0812">Transmembrane</keyword>
<dbReference type="AlphaFoldDB" id="A0A2T2ZXE0"/>
<organism evidence="3 4">
    <name type="scientific">Coniella lustricola</name>
    <dbReference type="NCBI Taxonomy" id="2025994"/>
    <lineage>
        <taxon>Eukaryota</taxon>
        <taxon>Fungi</taxon>
        <taxon>Dikarya</taxon>
        <taxon>Ascomycota</taxon>
        <taxon>Pezizomycotina</taxon>
        <taxon>Sordariomycetes</taxon>
        <taxon>Sordariomycetidae</taxon>
        <taxon>Diaporthales</taxon>
        <taxon>Schizoparmaceae</taxon>
        <taxon>Coniella</taxon>
    </lineage>
</organism>
<dbReference type="Pfam" id="PF13593">
    <property type="entry name" value="SBF_like"/>
    <property type="match status" value="1"/>
</dbReference>
<dbReference type="InParanoid" id="A0A2T2ZXE0"/>
<feature type="transmembrane region" description="Helical" evidence="2">
    <location>
        <begin position="138"/>
        <end position="159"/>
    </location>
</feature>
<dbReference type="PANTHER" id="PTHR18640:SF5">
    <property type="entry name" value="SODIUM_BILE ACID COTRANSPORTER 7"/>
    <property type="match status" value="1"/>
</dbReference>
<feature type="transmembrane region" description="Helical" evidence="2">
    <location>
        <begin position="244"/>
        <end position="266"/>
    </location>
</feature>
<feature type="compositionally biased region" description="Basic and acidic residues" evidence="1">
    <location>
        <begin position="497"/>
        <end position="510"/>
    </location>
</feature>
<feature type="transmembrane region" description="Helical" evidence="2">
    <location>
        <begin position="346"/>
        <end position="370"/>
    </location>
</feature>
<feature type="transmembrane region" description="Helical" evidence="2">
    <location>
        <begin position="214"/>
        <end position="232"/>
    </location>
</feature>
<evidence type="ECO:0000313" key="3">
    <source>
        <dbReference type="EMBL" id="PSR78883.1"/>
    </source>
</evidence>
<dbReference type="EMBL" id="KZ678587">
    <property type="protein sequence ID" value="PSR78883.1"/>
    <property type="molecule type" value="Genomic_DNA"/>
</dbReference>
<dbReference type="PANTHER" id="PTHR18640">
    <property type="entry name" value="SOLUTE CARRIER FAMILY 10 MEMBER 7"/>
    <property type="match status" value="1"/>
</dbReference>
<dbReference type="GO" id="GO:0005886">
    <property type="term" value="C:plasma membrane"/>
    <property type="evidence" value="ECO:0007669"/>
    <property type="project" value="TreeGrafter"/>
</dbReference>
<feature type="transmembrane region" description="Helical" evidence="2">
    <location>
        <begin position="286"/>
        <end position="308"/>
    </location>
</feature>
<dbReference type="Proteomes" id="UP000241462">
    <property type="component" value="Unassembled WGS sequence"/>
</dbReference>
<dbReference type="OrthoDB" id="188035at2759"/>
<dbReference type="STRING" id="2025994.A0A2T2ZXE0"/>
<protein>
    <submittedName>
        <fullName evidence="3">SBF-like CPA transporter family-domain-containing protein</fullName>
    </submittedName>
</protein>
<feature type="transmembrane region" description="Helical" evidence="2">
    <location>
        <begin position="171"/>
        <end position="194"/>
    </location>
</feature>
<feature type="transmembrane region" description="Helical" evidence="2">
    <location>
        <begin position="72"/>
        <end position="90"/>
    </location>
</feature>
<feature type="transmembrane region" description="Helical" evidence="2">
    <location>
        <begin position="102"/>
        <end position="126"/>
    </location>
</feature>
<keyword evidence="2" id="KW-1133">Transmembrane helix</keyword>
<dbReference type="Gene3D" id="1.20.1530.20">
    <property type="match status" value="1"/>
</dbReference>
<evidence type="ECO:0000256" key="2">
    <source>
        <dbReference type="SAM" id="Phobius"/>
    </source>
</evidence>
<feature type="transmembrane region" description="Helical" evidence="2">
    <location>
        <begin position="382"/>
        <end position="402"/>
    </location>
</feature>
<dbReference type="InterPro" id="IPR016833">
    <property type="entry name" value="Put_Na-Bile_cotransptr"/>
</dbReference>
<reference evidence="3 4" key="1">
    <citation type="journal article" date="2018" name="Mycol. Prog.">
        <title>Coniella lustricola, a new species from submerged detritus.</title>
        <authorList>
            <person name="Raudabaugh D.B."/>
            <person name="Iturriaga T."/>
            <person name="Carver A."/>
            <person name="Mondo S."/>
            <person name="Pangilinan J."/>
            <person name="Lipzen A."/>
            <person name="He G."/>
            <person name="Amirebrahimi M."/>
            <person name="Grigoriev I.V."/>
            <person name="Miller A.N."/>
        </authorList>
    </citation>
    <scope>NUCLEOTIDE SEQUENCE [LARGE SCALE GENOMIC DNA]</scope>
    <source>
        <strain evidence="3 4">B22-T-1</strain>
    </source>
</reference>
<keyword evidence="2" id="KW-0472">Membrane</keyword>
<keyword evidence="4" id="KW-1185">Reference proteome</keyword>
<dbReference type="FunCoup" id="A0A2T2ZXE0">
    <property type="interactions" value="385"/>
</dbReference>
<feature type="compositionally biased region" description="Basic and acidic residues" evidence="1">
    <location>
        <begin position="464"/>
        <end position="489"/>
    </location>
</feature>
<proteinExistence type="predicted"/>
<feature type="transmembrane region" description="Helical" evidence="2">
    <location>
        <begin position="40"/>
        <end position="57"/>
    </location>
</feature>